<feature type="domain" description="DUF6457" evidence="2">
    <location>
        <begin position="2"/>
        <end position="79"/>
    </location>
</feature>
<sequence length="107" mass="11486">MNLHDWIDELCDVLDVELDVDEALILDLARVAAHSVERPAAPISAYILGYASAVHGADPERTEQLAGLATALAEGWDRPADAPDPLDVDDEVPDDSIVDHSGDTLED</sequence>
<dbReference type="AlphaFoldDB" id="A0A2P2C0Y0"/>
<feature type="region of interest" description="Disordered" evidence="1">
    <location>
        <begin position="76"/>
        <end position="107"/>
    </location>
</feature>
<proteinExistence type="predicted"/>
<dbReference type="EMBL" id="CZKA01000022">
    <property type="protein sequence ID" value="CUR55646.1"/>
    <property type="molecule type" value="Genomic_DNA"/>
</dbReference>
<name>A0A2P2C0Y0_9ZZZZ</name>
<evidence type="ECO:0000256" key="1">
    <source>
        <dbReference type="SAM" id="MobiDB-lite"/>
    </source>
</evidence>
<evidence type="ECO:0000313" key="3">
    <source>
        <dbReference type="EMBL" id="CUR55646.1"/>
    </source>
</evidence>
<reference evidence="3" key="1">
    <citation type="submission" date="2015-08" db="EMBL/GenBank/DDBJ databases">
        <authorList>
            <person name="Babu N.S."/>
            <person name="Beckwith C.J."/>
            <person name="Beseler K.G."/>
            <person name="Brison A."/>
            <person name="Carone J.V."/>
            <person name="Caskin T.P."/>
            <person name="Diamond M."/>
            <person name="Durham M.E."/>
            <person name="Foxe J.M."/>
            <person name="Go M."/>
            <person name="Henderson B.A."/>
            <person name="Jones I.B."/>
            <person name="McGettigan J.A."/>
            <person name="Micheletti S.J."/>
            <person name="Nasrallah M.E."/>
            <person name="Ortiz D."/>
            <person name="Piller C.R."/>
            <person name="Privatt S.R."/>
            <person name="Schneider S.L."/>
            <person name="Sharp S."/>
            <person name="Smith T.C."/>
            <person name="Stanton J.D."/>
            <person name="Ullery H.E."/>
            <person name="Wilson R.J."/>
            <person name="Serrano M.G."/>
            <person name="Buck G."/>
            <person name="Lee V."/>
            <person name="Wang Y."/>
            <person name="Carvalho R."/>
            <person name="Voegtly L."/>
            <person name="Shi R."/>
            <person name="Duckworth R."/>
            <person name="Johnson A."/>
            <person name="Loviza R."/>
            <person name="Walstead R."/>
            <person name="Shah Z."/>
            <person name="Kiflezghi M."/>
            <person name="Wade K."/>
            <person name="Ball S.L."/>
            <person name="Bradley K.W."/>
            <person name="Asai D.J."/>
            <person name="Bowman C.A."/>
            <person name="Russell D.A."/>
            <person name="Pope W.H."/>
            <person name="Jacobs-Sera D."/>
            <person name="Hendrix R.W."/>
            <person name="Hatfull G.F."/>
        </authorList>
    </citation>
    <scope>NUCLEOTIDE SEQUENCE</scope>
</reference>
<organism evidence="3">
    <name type="scientific">metagenome</name>
    <dbReference type="NCBI Taxonomy" id="256318"/>
    <lineage>
        <taxon>unclassified sequences</taxon>
        <taxon>metagenomes</taxon>
    </lineage>
</organism>
<feature type="compositionally biased region" description="Acidic residues" evidence="1">
    <location>
        <begin position="84"/>
        <end position="96"/>
    </location>
</feature>
<accession>A0A2P2C0Y0</accession>
<gene>
    <name evidence="3" type="ORF">NOCA2290033</name>
</gene>
<feature type="compositionally biased region" description="Basic and acidic residues" evidence="1">
    <location>
        <begin position="97"/>
        <end position="107"/>
    </location>
</feature>
<dbReference type="Pfam" id="PF20058">
    <property type="entry name" value="DUF6457"/>
    <property type="match status" value="1"/>
</dbReference>
<protein>
    <recommendedName>
        <fullName evidence="2">DUF6457 domain-containing protein</fullName>
    </recommendedName>
</protein>
<evidence type="ECO:0000259" key="2">
    <source>
        <dbReference type="Pfam" id="PF20058"/>
    </source>
</evidence>
<dbReference type="InterPro" id="IPR045598">
    <property type="entry name" value="DUF6457"/>
</dbReference>